<dbReference type="RefSeq" id="WP_378049113.1">
    <property type="nucleotide sequence ID" value="NZ_JBHMDN010000020.1"/>
</dbReference>
<gene>
    <name evidence="1" type="ORF">ACFQMJ_14390</name>
</gene>
<comment type="caution">
    <text evidence="1">The sequence shown here is derived from an EMBL/GenBank/DDBJ whole genome shotgun (WGS) entry which is preliminary data.</text>
</comment>
<protein>
    <submittedName>
        <fullName evidence="1">Glycosyl transferase family 2</fullName>
    </submittedName>
</protein>
<dbReference type="EMBL" id="JBHTAI010000008">
    <property type="protein sequence ID" value="MFC7149710.1"/>
    <property type="molecule type" value="Genomic_DNA"/>
</dbReference>
<dbReference type="Proteomes" id="UP001596378">
    <property type="component" value="Unassembled WGS sequence"/>
</dbReference>
<accession>A0ABW2FFT7</accession>
<keyword evidence="1" id="KW-0808">Transferase</keyword>
<keyword evidence="2" id="KW-1185">Reference proteome</keyword>
<evidence type="ECO:0000313" key="1">
    <source>
        <dbReference type="EMBL" id="MFC7149710.1"/>
    </source>
</evidence>
<evidence type="ECO:0000313" key="2">
    <source>
        <dbReference type="Proteomes" id="UP001596378"/>
    </source>
</evidence>
<name>A0ABW2FFT7_9BACL</name>
<proteinExistence type="predicted"/>
<organism evidence="1 2">
    <name type="scientific">Cohnella cellulosilytica</name>
    <dbReference type="NCBI Taxonomy" id="986710"/>
    <lineage>
        <taxon>Bacteria</taxon>
        <taxon>Bacillati</taxon>
        <taxon>Bacillota</taxon>
        <taxon>Bacilli</taxon>
        <taxon>Bacillales</taxon>
        <taxon>Paenibacillaceae</taxon>
        <taxon>Cohnella</taxon>
    </lineage>
</organism>
<reference evidence="2" key="1">
    <citation type="journal article" date="2019" name="Int. J. Syst. Evol. Microbiol.">
        <title>The Global Catalogue of Microorganisms (GCM) 10K type strain sequencing project: providing services to taxonomists for standard genome sequencing and annotation.</title>
        <authorList>
            <consortium name="The Broad Institute Genomics Platform"/>
            <consortium name="The Broad Institute Genome Sequencing Center for Infectious Disease"/>
            <person name="Wu L."/>
            <person name="Ma J."/>
        </authorList>
    </citation>
    <scope>NUCLEOTIDE SEQUENCE [LARGE SCALE GENOMIC DNA]</scope>
    <source>
        <strain evidence="2">KCTC 12907</strain>
    </source>
</reference>
<dbReference type="InterPro" id="IPR008979">
    <property type="entry name" value="Galactose-bd-like_sf"/>
</dbReference>
<dbReference type="Gene3D" id="2.60.120.260">
    <property type="entry name" value="Galactose-binding domain-like"/>
    <property type="match status" value="1"/>
</dbReference>
<dbReference type="InterPro" id="IPR029062">
    <property type="entry name" value="Class_I_gatase-like"/>
</dbReference>
<dbReference type="Gene3D" id="3.40.50.880">
    <property type="match status" value="1"/>
</dbReference>
<sequence>MGGRWKALMDGEAAPGAIAPLFWQHGEDGALLREEIRQMRGAGIDSFIVESRPHPDYLGDGWWRDLDIILEEARTLDMKVWLFDDNRFPSGFAGGRVRDHHPEHTKTYLAARHIDAIGPLRGSSFLVKLWLEDGERLLGVVAAKRTDGEDGIDGATLTELGHGVQDGVLYWDVPEGAWRVFILVRTPLGGEENTKDYINPIDERAVALFIDYVYEAHYRRYADDFGRTIAGFFTDEPRFGNAGSYDARIGARRLDYPYGGEPGKSGCSPYVLPWSDTLLAELDKAWTGLQGDSGGTASGGFLRYAPLLWYEGGDRTSATRFAFMDTVSRLFGQNFMRQIGDWCRERGVKLIGHVVEDNGAHARLGFGSGHFFRSVSGLDYSGVDVVYHLWPEFTEGKFHSPFGYLDADFFYWGLIKLASSAAHLDPAKQGTTICEAFGAYGWQEGLKLMKWITDHICVRGVNFIVPHAFSPKYPDPDCPPHFYARGENPQWRFFAEWSRYANRVCHLLSGGRHSAPVAVVYHAEAEWTGEYQPFEKVVKELALRQIDCDIVPVDTLVAQDADAAVEDGQWAVNEERFKAVVVPYAECWPEALIDALLELASRGVQVLFAEGLPRRSVENRSGFSRKLERLERLTAVCATSGLPDWLEAGGCRDIELGEREPSLRYCRYLRDGEELYFFTNESRNRIVHTTVTMRRGDGVKPVVYDALRHEAYAIACRSSGETTTVELRLEPYESVFIVFSAAGDAYVDEARLADFASRQAGRPVAELCGPWTVSLAEAQSYPRFRPAAQLDALTNLAVPELFPAFSGTFRYETEFEMEAEEAESCDTLDVHEAHETVEAWLNDRPLGIRICPPYRYAIGEHVRAGKNRLRIEVTNTLAKRQPSVFDRAMAQEPSGLIGPVTLTNSWRFNL</sequence>
<dbReference type="GO" id="GO:0016740">
    <property type="term" value="F:transferase activity"/>
    <property type="evidence" value="ECO:0007669"/>
    <property type="project" value="UniProtKB-KW"/>
</dbReference>
<dbReference type="PANTHER" id="PTHR36848:SF2">
    <property type="entry name" value="SECRETED PROTEIN"/>
    <property type="match status" value="1"/>
</dbReference>
<dbReference type="InterPro" id="IPR053161">
    <property type="entry name" value="Ulvan_degrading_GH"/>
</dbReference>
<dbReference type="PANTHER" id="PTHR36848">
    <property type="entry name" value="DNA-BINDING PROTEIN (PUTATIVE SECRETED PROTEIN)-RELATED"/>
    <property type="match status" value="1"/>
</dbReference>
<dbReference type="SUPFAM" id="SSF49785">
    <property type="entry name" value="Galactose-binding domain-like"/>
    <property type="match status" value="1"/>
</dbReference>